<dbReference type="EMBL" id="JAJJMB010010439">
    <property type="protein sequence ID" value="KAI3908865.1"/>
    <property type="molecule type" value="Genomic_DNA"/>
</dbReference>
<organism evidence="8 9">
    <name type="scientific">Papaver atlanticum</name>
    <dbReference type="NCBI Taxonomy" id="357466"/>
    <lineage>
        <taxon>Eukaryota</taxon>
        <taxon>Viridiplantae</taxon>
        <taxon>Streptophyta</taxon>
        <taxon>Embryophyta</taxon>
        <taxon>Tracheophyta</taxon>
        <taxon>Spermatophyta</taxon>
        <taxon>Magnoliopsida</taxon>
        <taxon>Ranunculales</taxon>
        <taxon>Papaveraceae</taxon>
        <taxon>Papaveroideae</taxon>
        <taxon>Papaver</taxon>
    </lineage>
</organism>
<feature type="transmembrane region" description="Helical" evidence="6">
    <location>
        <begin position="372"/>
        <end position="394"/>
    </location>
</feature>
<dbReference type="PANTHER" id="PTHR23504">
    <property type="entry name" value="MAJOR FACILITATOR SUPERFAMILY DOMAIN-CONTAINING PROTEIN 10"/>
    <property type="match status" value="1"/>
</dbReference>
<name>A0AAD4SJ17_9MAGN</name>
<comment type="caution">
    <text evidence="8">The sequence shown here is derived from an EMBL/GenBank/DDBJ whole genome shotgun (WGS) entry which is preliminary data.</text>
</comment>
<dbReference type="InterPro" id="IPR020846">
    <property type="entry name" value="MFS_dom"/>
</dbReference>
<feature type="transmembrane region" description="Helical" evidence="6">
    <location>
        <begin position="219"/>
        <end position="241"/>
    </location>
</feature>
<gene>
    <name evidence="8" type="ORF">MKW98_029415</name>
</gene>
<feature type="transmembrane region" description="Helical" evidence="6">
    <location>
        <begin position="18"/>
        <end position="38"/>
    </location>
</feature>
<feature type="transmembrane region" description="Helical" evidence="6">
    <location>
        <begin position="107"/>
        <end position="129"/>
    </location>
</feature>
<feature type="domain" description="Major facilitator superfamily (MFS) profile" evidence="7">
    <location>
        <begin position="1"/>
        <end position="397"/>
    </location>
</feature>
<evidence type="ECO:0000259" key="7">
    <source>
        <dbReference type="PROSITE" id="PS50850"/>
    </source>
</evidence>
<accession>A0AAD4SJ17</accession>
<evidence type="ECO:0000256" key="4">
    <source>
        <dbReference type="ARBA" id="ARBA00022989"/>
    </source>
</evidence>
<dbReference type="Pfam" id="PF07690">
    <property type="entry name" value="MFS_1"/>
    <property type="match status" value="1"/>
</dbReference>
<dbReference type="Proteomes" id="UP001202328">
    <property type="component" value="Unassembled WGS sequence"/>
</dbReference>
<comment type="subcellular location">
    <subcellularLocation>
        <location evidence="1">Membrane</location>
        <topology evidence="1">Multi-pass membrane protein</topology>
    </subcellularLocation>
</comment>
<evidence type="ECO:0000256" key="6">
    <source>
        <dbReference type="SAM" id="Phobius"/>
    </source>
</evidence>
<evidence type="ECO:0000256" key="2">
    <source>
        <dbReference type="ARBA" id="ARBA00022448"/>
    </source>
</evidence>
<feature type="transmembrane region" description="Helical" evidence="6">
    <location>
        <begin position="75"/>
        <end position="95"/>
    </location>
</feature>
<evidence type="ECO:0000256" key="5">
    <source>
        <dbReference type="ARBA" id="ARBA00023136"/>
    </source>
</evidence>
<dbReference type="AlphaFoldDB" id="A0AAD4SJ17"/>
<keyword evidence="3 6" id="KW-0812">Transmembrane</keyword>
<dbReference type="InterPro" id="IPR036259">
    <property type="entry name" value="MFS_trans_sf"/>
</dbReference>
<feature type="transmembrane region" description="Helical" evidence="6">
    <location>
        <begin position="341"/>
        <end position="360"/>
    </location>
</feature>
<evidence type="ECO:0000256" key="1">
    <source>
        <dbReference type="ARBA" id="ARBA00004141"/>
    </source>
</evidence>
<feature type="transmembrane region" description="Helical" evidence="6">
    <location>
        <begin position="296"/>
        <end position="320"/>
    </location>
</feature>
<dbReference type="GO" id="GO:0016020">
    <property type="term" value="C:membrane"/>
    <property type="evidence" value="ECO:0007669"/>
    <property type="project" value="UniProtKB-SubCell"/>
</dbReference>
<keyword evidence="5 6" id="KW-0472">Membrane</keyword>
<sequence>MGMVNPTTCHKETVLGNFFFFFCWSAYMFGRAATSILWGMIADRYGRKPVIIIGTLAVVILNTLFGLSTKLWMAVFTRFILGLLCGILGPIKAYACEVCRPEHQSVGLSLITTSWGVGLVLGPAIGDFLAKPAEKYPKVFPEGSFFARFPYFLPCLCISICAGLAFITCWWLPETLHRHNVTNEEQNVVDRNEYLPDVDRTKSESEKSLIRNWPLMSSIIVYFLFSLHDMAYSEIFSLWAVSPKKFGGLSFSTKKVVLYPIVERISGHMIITRTVLSIPLLTSYPFIAKLSGVSQFLVLNCASVLKTAFSNAILTGLFIIQNNAVPQHQRGAANGIAMTSMSLFKAFGPAGGGAIFSWALKRISAPFLPGVHMVFFLLNVIEALGLLSTCRAFLRFPK</sequence>
<evidence type="ECO:0000313" key="9">
    <source>
        <dbReference type="Proteomes" id="UP001202328"/>
    </source>
</evidence>
<dbReference type="PROSITE" id="PS50850">
    <property type="entry name" value="MFS"/>
    <property type="match status" value="1"/>
</dbReference>
<reference evidence="8" key="1">
    <citation type="submission" date="2022-04" db="EMBL/GenBank/DDBJ databases">
        <title>A functionally conserved STORR gene fusion in Papaver species that diverged 16.8 million years ago.</title>
        <authorList>
            <person name="Catania T."/>
        </authorList>
    </citation>
    <scope>NUCLEOTIDE SEQUENCE</scope>
    <source>
        <strain evidence="8">S-188037</strain>
    </source>
</reference>
<proteinExistence type="predicted"/>
<feature type="transmembrane region" description="Helical" evidence="6">
    <location>
        <begin position="149"/>
        <end position="172"/>
    </location>
</feature>
<dbReference type="CDD" id="cd17330">
    <property type="entry name" value="MFS_SLC46_TetA_like"/>
    <property type="match status" value="1"/>
</dbReference>
<keyword evidence="2" id="KW-0813">Transport</keyword>
<dbReference type="Gene3D" id="1.20.1250.20">
    <property type="entry name" value="MFS general substrate transporter like domains"/>
    <property type="match status" value="1"/>
</dbReference>
<evidence type="ECO:0000313" key="8">
    <source>
        <dbReference type="EMBL" id="KAI3908865.1"/>
    </source>
</evidence>
<keyword evidence="9" id="KW-1185">Reference proteome</keyword>
<dbReference type="PANTHER" id="PTHR23504:SF15">
    <property type="entry name" value="MAJOR FACILITATOR SUPERFAMILY (MFS) PROFILE DOMAIN-CONTAINING PROTEIN"/>
    <property type="match status" value="1"/>
</dbReference>
<protein>
    <recommendedName>
        <fullName evidence="7">Major facilitator superfamily (MFS) profile domain-containing protein</fullName>
    </recommendedName>
</protein>
<feature type="transmembrane region" description="Helical" evidence="6">
    <location>
        <begin position="50"/>
        <end position="69"/>
    </location>
</feature>
<evidence type="ECO:0000256" key="3">
    <source>
        <dbReference type="ARBA" id="ARBA00022692"/>
    </source>
</evidence>
<keyword evidence="4 6" id="KW-1133">Transmembrane helix</keyword>
<dbReference type="SUPFAM" id="SSF103473">
    <property type="entry name" value="MFS general substrate transporter"/>
    <property type="match status" value="1"/>
</dbReference>
<dbReference type="InterPro" id="IPR011701">
    <property type="entry name" value="MFS"/>
</dbReference>
<dbReference type="GO" id="GO:0022857">
    <property type="term" value="F:transmembrane transporter activity"/>
    <property type="evidence" value="ECO:0007669"/>
    <property type="project" value="InterPro"/>
</dbReference>